<keyword evidence="5 9" id="KW-0175">Coiled coil</keyword>
<evidence type="ECO:0000313" key="12">
    <source>
        <dbReference type="EMBL" id="NDV30083.1"/>
    </source>
</evidence>
<dbReference type="PANTHER" id="PTHR47968">
    <property type="entry name" value="CENTROMERE PROTEIN E"/>
    <property type="match status" value="1"/>
</dbReference>
<feature type="compositionally biased region" description="Polar residues" evidence="10">
    <location>
        <begin position="592"/>
        <end position="601"/>
    </location>
</feature>
<dbReference type="PROSITE" id="PS50067">
    <property type="entry name" value="KINESIN_MOTOR_2"/>
    <property type="match status" value="1"/>
</dbReference>
<comment type="similarity">
    <text evidence="7 8">Belongs to the TRAFAC class myosin-kinesin ATPase superfamily. Kinesin family.</text>
</comment>
<dbReference type="InterPro" id="IPR019821">
    <property type="entry name" value="Kinesin_motor_CS"/>
</dbReference>
<feature type="coiled-coil region" evidence="9">
    <location>
        <begin position="462"/>
        <end position="489"/>
    </location>
</feature>
<evidence type="ECO:0000256" key="10">
    <source>
        <dbReference type="SAM" id="MobiDB-lite"/>
    </source>
</evidence>
<dbReference type="InterPro" id="IPR027640">
    <property type="entry name" value="Kinesin-like_fam"/>
</dbReference>
<evidence type="ECO:0000256" key="6">
    <source>
        <dbReference type="ARBA" id="ARBA00023175"/>
    </source>
</evidence>
<dbReference type="PROSITE" id="PS00411">
    <property type="entry name" value="KINESIN_MOTOR_1"/>
    <property type="match status" value="1"/>
</dbReference>
<proteinExistence type="inferred from homology"/>
<feature type="coiled-coil region" evidence="9">
    <location>
        <begin position="367"/>
        <end position="394"/>
    </location>
</feature>
<keyword evidence="2 8" id="KW-0493">Microtubule</keyword>
<feature type="binding site" evidence="7">
    <location>
        <begin position="103"/>
        <end position="110"/>
    </location>
    <ligand>
        <name>ATP</name>
        <dbReference type="ChEBI" id="CHEBI:30616"/>
    </ligand>
</feature>
<dbReference type="GO" id="GO:0008017">
    <property type="term" value="F:microtubule binding"/>
    <property type="evidence" value="ECO:0007669"/>
    <property type="project" value="InterPro"/>
</dbReference>
<evidence type="ECO:0000256" key="2">
    <source>
        <dbReference type="ARBA" id="ARBA00022701"/>
    </source>
</evidence>
<keyword evidence="6 7" id="KW-0505">Motor protein</keyword>
<reference evidence="12" key="1">
    <citation type="journal article" date="2020" name="J. Eukaryot. Microbiol.">
        <title>De novo Sequencing, Assembly and Annotation of the Transcriptome for the Free-Living Testate Amoeba Arcella intermedia.</title>
        <authorList>
            <person name="Ribeiro G.M."/>
            <person name="Porfirio-Sousa A.L."/>
            <person name="Maurer-Alcala X.X."/>
            <person name="Katz L.A."/>
            <person name="Lahr D.J.G."/>
        </authorList>
    </citation>
    <scope>NUCLEOTIDE SEQUENCE</scope>
</reference>
<evidence type="ECO:0000256" key="5">
    <source>
        <dbReference type="ARBA" id="ARBA00023054"/>
    </source>
</evidence>
<dbReference type="GO" id="GO:0007018">
    <property type="term" value="P:microtubule-based movement"/>
    <property type="evidence" value="ECO:0007669"/>
    <property type="project" value="InterPro"/>
</dbReference>
<evidence type="ECO:0000259" key="11">
    <source>
        <dbReference type="PROSITE" id="PS50067"/>
    </source>
</evidence>
<organism evidence="12">
    <name type="scientific">Arcella intermedia</name>
    <dbReference type="NCBI Taxonomy" id="1963864"/>
    <lineage>
        <taxon>Eukaryota</taxon>
        <taxon>Amoebozoa</taxon>
        <taxon>Tubulinea</taxon>
        <taxon>Elardia</taxon>
        <taxon>Arcellinida</taxon>
        <taxon>Sphaerothecina</taxon>
        <taxon>Arcellidae</taxon>
        <taxon>Arcella</taxon>
    </lineage>
</organism>
<dbReference type="InterPro" id="IPR027417">
    <property type="entry name" value="P-loop_NTPase"/>
</dbReference>
<evidence type="ECO:0000256" key="7">
    <source>
        <dbReference type="PROSITE-ProRule" id="PRU00283"/>
    </source>
</evidence>
<sequence length="660" mass="74388">MDQGLPSGVTVAVRVRPLTKSEKKNNPQSLVQVFNEHLLTFDSKDLETNDNRGGLRRRPKNVTMRFDKVFDQNSTSLQLFDQTTKHLVDEVLMGYNCTCFAYGATGAGKTFTMIGNAESPGVMVLTMQQLFNKIRDDPSTEYQVRVSYLEIYNETLRDLLVQNSTALVIRDTEGRDVIISGLSYRVPTTAEEVLAWLEEGNTRRSQSSTEANSQSSRSHAILQVIVEKKVISSGTSVSYQTGKFSLVDLAGSERAAQMRNTGQRLVEGANINKSLLALGNCITALAGMRRNAENGVSRAGYVPFRGSKLTRLLKDSLSGNCKTVMIANVSPSFSSYEDTWNTLQYSYRAKNITMNVFKNEKQVAVQVSQYKDMLVDLQEENKKLKQLIVCAEAQAIERVNAQEMNNIQVFNSQIQQKLDHYTPYLSQIESINQNQRHYVDLIKKKELQLIEMKANLAHEQLIIVCAEEIEEIKEALRQLESQLLSLSMNALKEEDAIRTLELSETFKLRVNKAIAEASLVSLKALLERIRNSIHIRRLEVELEMTRIKLEVSNYNANNATNHPPRAVVSPPIREIEFKLPVKTPLRLHNTNVFSPTENTLRASKKLKTDTQITSPPIQKTKTTPTRRSSQTPPLPKPLPQGHPTRPSPKSDPMQIIQKKI</sequence>
<dbReference type="Pfam" id="PF00225">
    <property type="entry name" value="Kinesin"/>
    <property type="match status" value="1"/>
</dbReference>
<evidence type="ECO:0000256" key="9">
    <source>
        <dbReference type="SAM" id="Coils"/>
    </source>
</evidence>
<dbReference type="EMBL" id="GIBP01001114">
    <property type="protein sequence ID" value="NDV30083.1"/>
    <property type="molecule type" value="Transcribed_RNA"/>
</dbReference>
<dbReference type="GO" id="GO:0003777">
    <property type="term" value="F:microtubule motor activity"/>
    <property type="evidence" value="ECO:0007669"/>
    <property type="project" value="InterPro"/>
</dbReference>
<feature type="region of interest" description="Disordered" evidence="10">
    <location>
        <begin position="592"/>
        <end position="660"/>
    </location>
</feature>
<evidence type="ECO:0000256" key="4">
    <source>
        <dbReference type="ARBA" id="ARBA00022840"/>
    </source>
</evidence>
<name>A0A6B2KZ97_9EUKA</name>
<protein>
    <recommendedName>
        <fullName evidence="8">Kinesin-like protein</fullName>
    </recommendedName>
</protein>
<keyword evidence="1" id="KW-0813">Transport</keyword>
<dbReference type="Gene3D" id="3.40.850.10">
    <property type="entry name" value="Kinesin motor domain"/>
    <property type="match status" value="1"/>
</dbReference>
<evidence type="ECO:0000256" key="1">
    <source>
        <dbReference type="ARBA" id="ARBA00022448"/>
    </source>
</evidence>
<evidence type="ECO:0000256" key="8">
    <source>
        <dbReference type="RuleBase" id="RU000394"/>
    </source>
</evidence>
<dbReference type="InterPro" id="IPR001752">
    <property type="entry name" value="Kinesin_motor_dom"/>
</dbReference>
<dbReference type="PANTHER" id="PTHR47968:SF13">
    <property type="entry name" value="KINESIN-LIKE PROTEIN KIF19 ISOFORM X1"/>
    <property type="match status" value="1"/>
</dbReference>
<dbReference type="SUPFAM" id="SSF52540">
    <property type="entry name" value="P-loop containing nucleoside triphosphate hydrolases"/>
    <property type="match status" value="1"/>
</dbReference>
<keyword evidence="4 7" id="KW-0067">ATP-binding</keyword>
<feature type="domain" description="Kinesin motor" evidence="11">
    <location>
        <begin position="8"/>
        <end position="352"/>
    </location>
</feature>
<dbReference type="GO" id="GO:0005874">
    <property type="term" value="C:microtubule"/>
    <property type="evidence" value="ECO:0007669"/>
    <property type="project" value="UniProtKB-KW"/>
</dbReference>
<accession>A0A6B2KZ97</accession>
<feature type="compositionally biased region" description="Low complexity" evidence="10">
    <location>
        <begin position="618"/>
        <end position="631"/>
    </location>
</feature>
<keyword evidence="3 7" id="KW-0547">Nucleotide-binding</keyword>
<dbReference type="SMART" id="SM00129">
    <property type="entry name" value="KISc"/>
    <property type="match status" value="1"/>
</dbReference>
<evidence type="ECO:0000256" key="3">
    <source>
        <dbReference type="ARBA" id="ARBA00022741"/>
    </source>
</evidence>
<dbReference type="PRINTS" id="PR00380">
    <property type="entry name" value="KINESINHEAVY"/>
</dbReference>
<dbReference type="InterPro" id="IPR036961">
    <property type="entry name" value="Kinesin_motor_dom_sf"/>
</dbReference>
<dbReference type="AlphaFoldDB" id="A0A6B2KZ97"/>
<dbReference type="GO" id="GO:0005524">
    <property type="term" value="F:ATP binding"/>
    <property type="evidence" value="ECO:0007669"/>
    <property type="project" value="UniProtKB-UniRule"/>
</dbReference>